<keyword evidence="5" id="KW-0067">ATP-binding</keyword>
<evidence type="ECO:0000313" key="10">
    <source>
        <dbReference type="Proteomes" id="UP001363151"/>
    </source>
</evidence>
<dbReference type="InterPro" id="IPR050079">
    <property type="entry name" value="DEAD_box_RNA_helicase"/>
</dbReference>
<dbReference type="PROSITE" id="PS51192">
    <property type="entry name" value="HELICASE_ATP_BIND_1"/>
    <property type="match status" value="1"/>
</dbReference>
<dbReference type="PANTHER" id="PTHR47959:SF1">
    <property type="entry name" value="ATP-DEPENDENT RNA HELICASE DBPA"/>
    <property type="match status" value="1"/>
</dbReference>
<dbReference type="InterPro" id="IPR027417">
    <property type="entry name" value="P-loop_NTPase"/>
</dbReference>
<keyword evidence="3" id="KW-0378">Hydrolase</keyword>
<dbReference type="InterPro" id="IPR014001">
    <property type="entry name" value="Helicase_ATP-bd"/>
</dbReference>
<dbReference type="Pfam" id="PF00271">
    <property type="entry name" value="Helicase_C"/>
    <property type="match status" value="1"/>
</dbReference>
<dbReference type="SUPFAM" id="SSF52540">
    <property type="entry name" value="P-loop containing nucleoside triphosphate hydrolases"/>
    <property type="match status" value="1"/>
</dbReference>
<dbReference type="InterPro" id="IPR035979">
    <property type="entry name" value="RBD_domain_sf"/>
</dbReference>
<evidence type="ECO:0000256" key="4">
    <source>
        <dbReference type="ARBA" id="ARBA00022806"/>
    </source>
</evidence>
<comment type="similarity">
    <text evidence="1">Belongs to the DEAD box helicase family. DDX21/DDX50 subfamily.</text>
</comment>
<evidence type="ECO:0000256" key="3">
    <source>
        <dbReference type="ARBA" id="ARBA00022801"/>
    </source>
</evidence>
<proteinExistence type="inferred from homology"/>
<feature type="domain" description="Helicase ATP-binding" evidence="7">
    <location>
        <begin position="111"/>
        <end position="289"/>
    </location>
</feature>
<dbReference type="CDD" id="cd12937">
    <property type="entry name" value="GUCT_RH7_like"/>
    <property type="match status" value="1"/>
</dbReference>
<dbReference type="SMART" id="SM00487">
    <property type="entry name" value="DEXDc"/>
    <property type="match status" value="1"/>
</dbReference>
<evidence type="ECO:0000259" key="8">
    <source>
        <dbReference type="PROSITE" id="PS51194"/>
    </source>
</evidence>
<evidence type="ECO:0000256" key="2">
    <source>
        <dbReference type="ARBA" id="ARBA00022741"/>
    </source>
</evidence>
<dbReference type="InterPro" id="IPR011545">
    <property type="entry name" value="DEAD/DEAH_box_helicase_dom"/>
</dbReference>
<dbReference type="CDD" id="cd18787">
    <property type="entry name" value="SF2_C_DEAD"/>
    <property type="match status" value="1"/>
</dbReference>
<feature type="region of interest" description="Disordered" evidence="6">
    <location>
        <begin position="1"/>
        <end position="50"/>
    </location>
</feature>
<comment type="caution">
    <text evidence="9">The sequence shown here is derived from an EMBL/GenBank/DDBJ whole genome shotgun (WGS) entry which is preliminary data.</text>
</comment>
<evidence type="ECO:0000256" key="5">
    <source>
        <dbReference type="ARBA" id="ARBA00022840"/>
    </source>
</evidence>
<feature type="domain" description="Helicase C-terminal" evidence="8">
    <location>
        <begin position="333"/>
        <end position="486"/>
    </location>
</feature>
<dbReference type="PANTHER" id="PTHR47959">
    <property type="entry name" value="ATP-DEPENDENT RNA HELICASE RHLE-RELATED"/>
    <property type="match status" value="1"/>
</dbReference>
<feature type="compositionally biased region" description="Low complexity" evidence="6">
    <location>
        <begin position="16"/>
        <end position="29"/>
    </location>
</feature>
<keyword evidence="4 9" id="KW-0347">Helicase</keyword>
<name>A0ABR1FM83_AURAN</name>
<dbReference type="SMART" id="SM00490">
    <property type="entry name" value="HELICc"/>
    <property type="match status" value="1"/>
</dbReference>
<keyword evidence="2" id="KW-0547">Nucleotide-binding</keyword>
<dbReference type="Pfam" id="PF08152">
    <property type="entry name" value="GUCT"/>
    <property type="match status" value="1"/>
</dbReference>
<dbReference type="GO" id="GO:0004386">
    <property type="term" value="F:helicase activity"/>
    <property type="evidence" value="ECO:0007669"/>
    <property type="project" value="UniProtKB-KW"/>
</dbReference>
<dbReference type="Gene3D" id="3.40.50.300">
    <property type="entry name" value="P-loop containing nucleotide triphosphate hydrolases"/>
    <property type="match status" value="2"/>
</dbReference>
<feature type="compositionally biased region" description="Low complexity" evidence="6">
    <location>
        <begin position="71"/>
        <end position="83"/>
    </location>
</feature>
<evidence type="ECO:0000256" key="6">
    <source>
        <dbReference type="SAM" id="MobiDB-lite"/>
    </source>
</evidence>
<dbReference type="EMBL" id="JBBJCI010000361">
    <property type="protein sequence ID" value="KAK7233361.1"/>
    <property type="molecule type" value="Genomic_DNA"/>
</dbReference>
<feature type="compositionally biased region" description="Gly residues" evidence="6">
    <location>
        <begin position="650"/>
        <end position="661"/>
    </location>
</feature>
<dbReference type="CDD" id="cd00268">
    <property type="entry name" value="DEADc"/>
    <property type="match status" value="1"/>
</dbReference>
<evidence type="ECO:0000256" key="1">
    <source>
        <dbReference type="ARBA" id="ARBA00006517"/>
    </source>
</evidence>
<accession>A0ABR1FM83</accession>
<keyword evidence="10" id="KW-1185">Reference proteome</keyword>
<dbReference type="InterPro" id="IPR044742">
    <property type="entry name" value="DEAD/DEAH_RhlB"/>
</dbReference>
<reference evidence="9 10" key="1">
    <citation type="submission" date="2024-03" db="EMBL/GenBank/DDBJ databases">
        <title>Aureococcus anophagefferens CCMP1851 and Kratosvirus quantuckense: Draft genome of a second virus-susceptible host strain in the model system.</title>
        <authorList>
            <person name="Chase E."/>
            <person name="Truchon A.R."/>
            <person name="Schepens W."/>
            <person name="Wilhelm S.W."/>
        </authorList>
    </citation>
    <scope>NUCLEOTIDE SEQUENCE [LARGE SCALE GENOMIC DNA]</scope>
    <source>
        <strain evidence="9 10">CCMP1851</strain>
    </source>
</reference>
<dbReference type="Proteomes" id="UP001363151">
    <property type="component" value="Unassembled WGS sequence"/>
</dbReference>
<dbReference type="Pfam" id="PF00270">
    <property type="entry name" value="DEAD"/>
    <property type="match status" value="1"/>
</dbReference>
<protein>
    <submittedName>
        <fullName evidence="9">Helicase</fullName>
    </submittedName>
</protein>
<dbReference type="SUPFAM" id="SSF54928">
    <property type="entry name" value="RNA-binding domain, RBD"/>
    <property type="match status" value="1"/>
</dbReference>
<feature type="region of interest" description="Disordered" evidence="6">
    <location>
        <begin position="635"/>
        <end position="672"/>
    </location>
</feature>
<sequence>MSAVDAKASKKRKAEASSAAFDEAAAAAGEKAKKPKKTPEEKAAKAAKKAAKAAKAAKEAAAAEGAAPAAAAEGAAPAAAPAAARRRRSGGDALDKRGIKVLFPIQAATFAAIFDAGKDLLARARTGTGKTLAFALPVVEKLLLDKATQRAPRALVLAPTRELAQQVLGDFSDVAHGRLRTLCVYGGSAYGPSCDALRRGVDVVVGTPGRTMDLIEKGVLDASALSFAVLDEADQMLDMGFKDELEKIFAAMAPAGAPARARQLLLFSATLPPWVRNIAKAYAQTDASLEAIDLVGSGGGDARDGLGGIVCQASTDVSHKCVPVASWSMNHKVINDVVGAYGLNGAARCVLFCETKAECNDVVDSKEITYERRALHGDIPQALREKTMAAFRAGQFKILVATDVAARGLDMVVELVVNNKPPATRSGWADAETYVHRSGRTGRAGRKGTCVTLYQTKHRATLEEIERKTKNAFDWVGAPRARDVLSAAADAALRAVEDVAPSALPCFEDRAAALAATFAGRHGSSATGGYAEALRAALAKLAGYERGKPADRSLLTNSEHYVTCHYAAGLPIHSISYVWNFLRRELKPEVCDALKAMQLVAEGDGAVFDAPASAKADLVGLDGVSVDIDDLPKLKERAGGKGGKGKGGRGGKGGGRGGGGKGRGKGRGSSWY</sequence>
<gene>
    <name evidence="9" type="primary">DDX21</name>
    <name evidence="9" type="ORF">SO694_00108071</name>
</gene>
<organism evidence="9 10">
    <name type="scientific">Aureococcus anophagefferens</name>
    <name type="common">Harmful bloom alga</name>
    <dbReference type="NCBI Taxonomy" id="44056"/>
    <lineage>
        <taxon>Eukaryota</taxon>
        <taxon>Sar</taxon>
        <taxon>Stramenopiles</taxon>
        <taxon>Ochrophyta</taxon>
        <taxon>Pelagophyceae</taxon>
        <taxon>Pelagomonadales</taxon>
        <taxon>Pelagomonadaceae</taxon>
        <taxon>Aureococcus</taxon>
    </lineage>
</organism>
<dbReference type="PROSITE" id="PS51194">
    <property type="entry name" value="HELICASE_CTER"/>
    <property type="match status" value="1"/>
</dbReference>
<evidence type="ECO:0000259" key="7">
    <source>
        <dbReference type="PROSITE" id="PS51192"/>
    </source>
</evidence>
<dbReference type="InterPro" id="IPR001650">
    <property type="entry name" value="Helicase_C-like"/>
</dbReference>
<dbReference type="InterPro" id="IPR012562">
    <property type="entry name" value="GUCT"/>
</dbReference>
<dbReference type="Gene3D" id="3.30.70.2280">
    <property type="match status" value="1"/>
</dbReference>
<feature type="region of interest" description="Disordered" evidence="6">
    <location>
        <begin position="71"/>
        <end position="90"/>
    </location>
</feature>
<evidence type="ECO:0000313" key="9">
    <source>
        <dbReference type="EMBL" id="KAK7233361.1"/>
    </source>
</evidence>